<dbReference type="Proteomes" id="UP000030653">
    <property type="component" value="Unassembled WGS sequence"/>
</dbReference>
<evidence type="ECO:0000256" key="1">
    <source>
        <dbReference type="SAM" id="MobiDB-lite"/>
    </source>
</evidence>
<protein>
    <submittedName>
        <fullName evidence="2">Uncharacterized protein</fullName>
    </submittedName>
</protein>
<evidence type="ECO:0000313" key="3">
    <source>
        <dbReference type="Proteomes" id="UP000030653"/>
    </source>
</evidence>
<dbReference type="RefSeq" id="XP_040625949.1">
    <property type="nucleotide sequence ID" value="XM_040770564.1"/>
</dbReference>
<accession>M5FZR1</accession>
<sequence length="246" mass="29622">MWSTNTYLPPARGFSDPTKPVPNLPSAQDYKDDDILLFNLLANKPPTIEDLRKYKARDWDKLEHLESFVRMRKSQHVDELSVVHAARAKAFAELERQLFLATPSRDTSDSELLAAVEEEKAREKEVLDRRWRRIEQIVNETYWREVLEKEKKIEQIIADPQPKNYPPVRVPRSWDELKMYPEYMKLDLARLLYRHAENKLFKAQLRDSKWHKDKEVADFDTARDLYKKERVFKEYLERNYKVIRDW</sequence>
<evidence type="ECO:0000313" key="2">
    <source>
        <dbReference type="EMBL" id="EJT99051.1"/>
    </source>
</evidence>
<dbReference type="EMBL" id="JH795871">
    <property type="protein sequence ID" value="EJT99051.1"/>
    <property type="molecule type" value="Genomic_DNA"/>
</dbReference>
<dbReference type="HOGENOM" id="CLU_1129025_0_0_1"/>
<dbReference type="AlphaFoldDB" id="M5FZR1"/>
<dbReference type="OrthoDB" id="10353375at2759"/>
<keyword evidence="3" id="KW-1185">Reference proteome</keyword>
<feature type="region of interest" description="Disordered" evidence="1">
    <location>
        <begin position="1"/>
        <end position="26"/>
    </location>
</feature>
<proteinExistence type="predicted"/>
<reference evidence="2 3" key="1">
    <citation type="journal article" date="2012" name="Science">
        <title>The Paleozoic origin of enzymatic lignin decomposition reconstructed from 31 fungal genomes.</title>
        <authorList>
            <person name="Floudas D."/>
            <person name="Binder M."/>
            <person name="Riley R."/>
            <person name="Barry K."/>
            <person name="Blanchette R.A."/>
            <person name="Henrissat B."/>
            <person name="Martinez A.T."/>
            <person name="Otillar R."/>
            <person name="Spatafora J.W."/>
            <person name="Yadav J.S."/>
            <person name="Aerts A."/>
            <person name="Benoit I."/>
            <person name="Boyd A."/>
            <person name="Carlson A."/>
            <person name="Copeland A."/>
            <person name="Coutinho P.M."/>
            <person name="de Vries R.P."/>
            <person name="Ferreira P."/>
            <person name="Findley K."/>
            <person name="Foster B."/>
            <person name="Gaskell J."/>
            <person name="Glotzer D."/>
            <person name="Gorecki P."/>
            <person name="Heitman J."/>
            <person name="Hesse C."/>
            <person name="Hori C."/>
            <person name="Igarashi K."/>
            <person name="Jurgens J.A."/>
            <person name="Kallen N."/>
            <person name="Kersten P."/>
            <person name="Kohler A."/>
            <person name="Kuees U."/>
            <person name="Kumar T.K.A."/>
            <person name="Kuo A."/>
            <person name="LaButti K."/>
            <person name="Larrondo L.F."/>
            <person name="Lindquist E."/>
            <person name="Ling A."/>
            <person name="Lombard V."/>
            <person name="Lucas S."/>
            <person name="Lundell T."/>
            <person name="Martin R."/>
            <person name="McLaughlin D.J."/>
            <person name="Morgenstern I."/>
            <person name="Morin E."/>
            <person name="Murat C."/>
            <person name="Nagy L.G."/>
            <person name="Nolan M."/>
            <person name="Ohm R.A."/>
            <person name="Patyshakuliyeva A."/>
            <person name="Rokas A."/>
            <person name="Ruiz-Duenas F.J."/>
            <person name="Sabat G."/>
            <person name="Salamov A."/>
            <person name="Samejima M."/>
            <person name="Schmutz J."/>
            <person name="Slot J.C."/>
            <person name="St John F."/>
            <person name="Stenlid J."/>
            <person name="Sun H."/>
            <person name="Sun S."/>
            <person name="Syed K."/>
            <person name="Tsang A."/>
            <person name="Wiebenga A."/>
            <person name="Young D."/>
            <person name="Pisabarro A."/>
            <person name="Eastwood D.C."/>
            <person name="Martin F."/>
            <person name="Cullen D."/>
            <person name="Grigoriev I.V."/>
            <person name="Hibbett D.S."/>
        </authorList>
    </citation>
    <scope>NUCLEOTIDE SEQUENCE [LARGE SCALE GENOMIC DNA]</scope>
    <source>
        <strain evidence="2 3">DJM-731 SS1</strain>
    </source>
</reference>
<dbReference type="GeneID" id="63685626"/>
<organism evidence="2 3">
    <name type="scientific">Dacryopinax primogenitus (strain DJM 731)</name>
    <name type="common">Brown rot fungus</name>
    <dbReference type="NCBI Taxonomy" id="1858805"/>
    <lineage>
        <taxon>Eukaryota</taxon>
        <taxon>Fungi</taxon>
        <taxon>Dikarya</taxon>
        <taxon>Basidiomycota</taxon>
        <taxon>Agaricomycotina</taxon>
        <taxon>Dacrymycetes</taxon>
        <taxon>Dacrymycetales</taxon>
        <taxon>Dacrymycetaceae</taxon>
        <taxon>Dacryopinax</taxon>
    </lineage>
</organism>
<gene>
    <name evidence="2" type="ORF">DACRYDRAFT_118335</name>
</gene>
<name>M5FZR1_DACPD</name>